<organism evidence="2">
    <name type="scientific">marine metagenome</name>
    <dbReference type="NCBI Taxonomy" id="408172"/>
    <lineage>
        <taxon>unclassified sequences</taxon>
        <taxon>metagenomes</taxon>
        <taxon>ecological metagenomes</taxon>
    </lineage>
</organism>
<dbReference type="InterPro" id="IPR029044">
    <property type="entry name" value="Nucleotide-diphossugar_trans"/>
</dbReference>
<feature type="domain" description="Nucleotidyl transferase" evidence="1">
    <location>
        <begin position="28"/>
        <end position="237"/>
    </location>
</feature>
<dbReference type="InterPro" id="IPR011009">
    <property type="entry name" value="Kinase-like_dom_sf"/>
</dbReference>
<dbReference type="InterPro" id="IPR005835">
    <property type="entry name" value="NTP_transferase_dom"/>
</dbReference>
<dbReference type="SUPFAM" id="SSF56112">
    <property type="entry name" value="Protein kinase-like (PK-like)"/>
    <property type="match status" value="1"/>
</dbReference>
<protein>
    <recommendedName>
        <fullName evidence="1">Nucleotidyl transferase domain-containing protein</fullName>
    </recommendedName>
</protein>
<dbReference type="SUPFAM" id="SSF53448">
    <property type="entry name" value="Nucleotide-diphospho-sugar transferases"/>
    <property type="match status" value="1"/>
</dbReference>
<dbReference type="Gene3D" id="3.90.1200.10">
    <property type="match status" value="1"/>
</dbReference>
<dbReference type="PANTHER" id="PTHR42883">
    <property type="entry name" value="GLUCOSE-1-PHOSPHATE THYMIDYLTRANSFERASE"/>
    <property type="match status" value="1"/>
</dbReference>
<dbReference type="AlphaFoldDB" id="A0A381YJ09"/>
<dbReference type="EMBL" id="UINC01018335">
    <property type="protein sequence ID" value="SVA76930.1"/>
    <property type="molecule type" value="Genomic_DNA"/>
</dbReference>
<gene>
    <name evidence="2" type="ORF">METZ01_LOCUS129784</name>
</gene>
<dbReference type="Gene3D" id="3.90.550.10">
    <property type="entry name" value="Spore Coat Polysaccharide Biosynthesis Protein SpsA, Chain A"/>
    <property type="match status" value="1"/>
</dbReference>
<dbReference type="Pfam" id="PF00483">
    <property type="entry name" value="NTP_transferase"/>
    <property type="match status" value="1"/>
</dbReference>
<name>A0A381YJ09_9ZZZZ</name>
<evidence type="ECO:0000259" key="1">
    <source>
        <dbReference type="Pfam" id="PF00483"/>
    </source>
</evidence>
<evidence type="ECO:0000313" key="2">
    <source>
        <dbReference type="EMBL" id="SVA76930.1"/>
    </source>
</evidence>
<dbReference type="PANTHER" id="PTHR42883:SF2">
    <property type="entry name" value="THYMIDYLYLTRANSFERASE"/>
    <property type="match status" value="1"/>
</dbReference>
<reference evidence="2" key="1">
    <citation type="submission" date="2018-05" db="EMBL/GenBank/DDBJ databases">
        <authorList>
            <person name="Lanie J.A."/>
            <person name="Ng W.-L."/>
            <person name="Kazmierczak K.M."/>
            <person name="Andrzejewski T.M."/>
            <person name="Davidsen T.M."/>
            <person name="Wayne K.J."/>
            <person name="Tettelin H."/>
            <person name="Glass J.I."/>
            <person name="Rusch D."/>
            <person name="Podicherti R."/>
            <person name="Tsui H.-C.T."/>
            <person name="Winkler M.E."/>
        </authorList>
    </citation>
    <scope>NUCLEOTIDE SEQUENCE</scope>
</reference>
<sequence>MDAENVRVLILSAGKIDNELEKIFGKIPSGLIPINGKPVIFRIIDKLLDDGIKKISITVGYKKEILEKIVSEQYKNRCKLEFITTEFEKPPGNSIKTAMKYCFEKKLLIILGDTLIDNNLTELADNGKNCVLTSQEFGETRNWCVITKKDSIIDEIFDKKELHKDEKYHALVGCYFFNDIDLLNNVLDKFADDEKLEISSIIKKIKDQNEFQTELAQKWHDVGHLENYFSTKQFVLKTRYFNSLQFDDLGKNVIKTSKNKEKLIDEISWYKEIPEEISKLVPNIVDSTIEDEPFIKLEYIKNPTLSELWLYSDFPSDFWKEIIQDLFDIIQKFRRYRESVTKEEYNSIYFQKTIDRIDELIRDNKIFKEIFEQDFISINGKKLKNWILIKDEIRKKINTMYDEDDNCLIHGDLYFSNILYDSEKKIFKLIDPRGRWGNGIAGDIKYDIAKIRHSIVGCFDTITNGLYSVKYNEKNEINFNVFETKNHQIICDELDKNIKRNWNLDEIKMIEGLLFISMLPLHKDNFERQIAFYSVGIQRLNEIFGNM</sequence>
<proteinExistence type="predicted"/>
<accession>A0A381YJ09</accession>